<dbReference type="GO" id="GO:0071555">
    <property type="term" value="P:cell wall organization"/>
    <property type="evidence" value="ECO:0007669"/>
    <property type="project" value="UniProtKB-KW"/>
</dbReference>
<evidence type="ECO:0000256" key="3">
    <source>
        <dbReference type="ARBA" id="ARBA00022618"/>
    </source>
</evidence>
<feature type="binding site" evidence="11">
    <location>
        <position position="61"/>
    </location>
    <ligand>
        <name>substrate</name>
    </ligand>
</feature>
<keyword evidence="5 11" id="KW-0133">Cell shape</keyword>
<comment type="catalytic activity">
    <reaction evidence="1 11">
        <text>Hydrolysis of terminal non-reducing N-acetyl-D-hexosamine residues in N-acetyl-beta-D-hexosaminides.</text>
        <dbReference type="EC" id="3.2.1.52"/>
    </reaction>
</comment>
<dbReference type="RefSeq" id="WP_261297831.1">
    <property type="nucleotide sequence ID" value="NZ_JAMTCD010000006.1"/>
</dbReference>
<keyword evidence="7 11" id="KW-0326">Glycosidase</keyword>
<dbReference type="Gene3D" id="3.20.20.300">
    <property type="entry name" value="Glycoside hydrolase, family 3, N-terminal domain"/>
    <property type="match status" value="1"/>
</dbReference>
<evidence type="ECO:0000256" key="1">
    <source>
        <dbReference type="ARBA" id="ARBA00001231"/>
    </source>
</evidence>
<keyword evidence="14" id="KW-1185">Reference proteome</keyword>
<dbReference type="HAMAP" id="MF_00364">
    <property type="entry name" value="NagZ"/>
    <property type="match status" value="1"/>
</dbReference>
<evidence type="ECO:0000256" key="2">
    <source>
        <dbReference type="ARBA" id="ARBA00022490"/>
    </source>
</evidence>
<dbReference type="InterPro" id="IPR017853">
    <property type="entry name" value="GH"/>
</dbReference>
<dbReference type="InterPro" id="IPR019800">
    <property type="entry name" value="Glyco_hydro_3_AS"/>
</dbReference>
<comment type="caution">
    <text evidence="13">The sequence shown here is derived from an EMBL/GenBank/DDBJ whole genome shotgun (WGS) entry which is preliminary data.</text>
</comment>
<feature type="domain" description="Glycoside hydrolase family 3 N-terminal" evidence="12">
    <location>
        <begin position="14"/>
        <end position="286"/>
    </location>
</feature>
<dbReference type="GO" id="GO:0051301">
    <property type="term" value="P:cell division"/>
    <property type="evidence" value="ECO:0007669"/>
    <property type="project" value="UniProtKB-KW"/>
</dbReference>
<organism evidence="13 14">
    <name type="scientific">Shewanella holmiensis</name>
    <dbReference type="NCBI Taxonomy" id="2952222"/>
    <lineage>
        <taxon>Bacteria</taxon>
        <taxon>Pseudomonadati</taxon>
        <taxon>Pseudomonadota</taxon>
        <taxon>Gammaproteobacteria</taxon>
        <taxon>Alteromonadales</taxon>
        <taxon>Shewanellaceae</taxon>
        <taxon>Shewanella</taxon>
    </lineage>
</organism>
<evidence type="ECO:0000256" key="11">
    <source>
        <dbReference type="HAMAP-Rule" id="MF_00364"/>
    </source>
</evidence>
<keyword evidence="4 11" id="KW-0378">Hydrolase</keyword>
<dbReference type="Proteomes" id="UP001155546">
    <property type="component" value="Unassembled WGS sequence"/>
</dbReference>
<evidence type="ECO:0000313" key="13">
    <source>
        <dbReference type="EMBL" id="MCT7941423.1"/>
    </source>
</evidence>
<proteinExistence type="inferred from homology"/>
<keyword evidence="8 11" id="KW-0131">Cell cycle</keyword>
<evidence type="ECO:0000259" key="12">
    <source>
        <dbReference type="Pfam" id="PF00933"/>
    </source>
</evidence>
<dbReference type="EC" id="3.2.1.52" evidence="11"/>
<keyword evidence="9 11" id="KW-0961">Cell wall biogenesis/degradation</keyword>
<evidence type="ECO:0000256" key="8">
    <source>
        <dbReference type="ARBA" id="ARBA00023306"/>
    </source>
</evidence>
<dbReference type="Pfam" id="PF00933">
    <property type="entry name" value="Glyco_hydro_3"/>
    <property type="match status" value="1"/>
</dbReference>
<dbReference type="GO" id="GO:0009252">
    <property type="term" value="P:peptidoglycan biosynthetic process"/>
    <property type="evidence" value="ECO:0007669"/>
    <property type="project" value="UniProtKB-KW"/>
</dbReference>
<dbReference type="InterPro" id="IPR050226">
    <property type="entry name" value="NagZ_Beta-hexosaminidase"/>
</dbReference>
<keyword evidence="2 11" id="KW-0963">Cytoplasm</keyword>
<keyword evidence="3 11" id="KW-0132">Cell division</keyword>
<feature type="binding site" evidence="11">
    <location>
        <position position="134"/>
    </location>
    <ligand>
        <name>substrate</name>
    </ligand>
</feature>
<dbReference type="GO" id="GO:0008360">
    <property type="term" value="P:regulation of cell shape"/>
    <property type="evidence" value="ECO:0007669"/>
    <property type="project" value="UniProtKB-KW"/>
</dbReference>
<dbReference type="InterPro" id="IPR022956">
    <property type="entry name" value="Beta_hexosaminidase_bac"/>
</dbReference>
<dbReference type="FunFam" id="3.20.20.300:FF:000001">
    <property type="entry name" value="Beta-hexosaminidase"/>
    <property type="match status" value="1"/>
</dbReference>
<evidence type="ECO:0000256" key="4">
    <source>
        <dbReference type="ARBA" id="ARBA00022801"/>
    </source>
</evidence>
<dbReference type="GO" id="GO:0005737">
    <property type="term" value="C:cytoplasm"/>
    <property type="evidence" value="ECO:0007669"/>
    <property type="project" value="UniProtKB-SubCell"/>
</dbReference>
<dbReference type="PROSITE" id="PS00775">
    <property type="entry name" value="GLYCOSYL_HYDROL_F3"/>
    <property type="match status" value="1"/>
</dbReference>
<feature type="binding site" evidence="11">
    <location>
        <begin position="164"/>
        <end position="165"/>
    </location>
    <ligand>
        <name>substrate</name>
    </ligand>
</feature>
<name>A0A9X2WLE8_9GAMM</name>
<dbReference type="PANTHER" id="PTHR30480">
    <property type="entry name" value="BETA-HEXOSAMINIDASE-RELATED"/>
    <property type="match status" value="1"/>
</dbReference>
<evidence type="ECO:0000256" key="7">
    <source>
        <dbReference type="ARBA" id="ARBA00023295"/>
    </source>
</evidence>
<dbReference type="InterPro" id="IPR001764">
    <property type="entry name" value="Glyco_hydro_3_N"/>
</dbReference>
<evidence type="ECO:0000256" key="10">
    <source>
        <dbReference type="ARBA" id="ARBA00037880"/>
    </source>
</evidence>
<accession>A0A9X2WLE8</accession>
<dbReference type="PANTHER" id="PTHR30480:SF13">
    <property type="entry name" value="BETA-HEXOSAMINIDASE"/>
    <property type="match status" value="1"/>
</dbReference>
<dbReference type="AlphaFoldDB" id="A0A9X2WLE8"/>
<comment type="pathway">
    <text evidence="10 11">Cell wall biogenesis; peptidoglycan recycling.</text>
</comment>
<dbReference type="EMBL" id="JAMTCD010000006">
    <property type="protein sequence ID" value="MCT7941423.1"/>
    <property type="molecule type" value="Genomic_DNA"/>
</dbReference>
<sequence>MSYLMMDLAGLTVSDLEAVQLQHPQVGGIILFSRNFSNKDQLVDLVKQVRGIRPELLIAVDHEGGRVQRFKDGFTHIPAMGDILPAANGDITLAKLWAKECGFLMAVELLACDIDLSFAPVLDVNGISEVIGKRSFSPNPDEVTTLAAAFISGMEDAGMAAVGKHFPGHGSVAADSHIAMPVDSRSQAEIEAFDMQPFVSLISKEQLNGVMPAHVIYDKVDPNPAGFSRYWLQDVLRQRLGFKGVIFSDDLGMKGASFAGDYLGRAQAALNAGCDMILVCNDPVGVDALLAQFVWPTTPPVANAMSLKPQPLTVVNALEQQARWLKAIETAKLIHQSV</sequence>
<dbReference type="GO" id="GO:0004563">
    <property type="term" value="F:beta-N-acetylhexosaminidase activity"/>
    <property type="evidence" value="ECO:0007669"/>
    <property type="project" value="UniProtKB-UniRule"/>
</dbReference>
<dbReference type="NCBIfam" id="NF003740">
    <property type="entry name" value="PRK05337.1"/>
    <property type="match status" value="1"/>
</dbReference>
<comment type="similarity">
    <text evidence="11">Belongs to the glycosyl hydrolase 3 family. NagZ subfamily.</text>
</comment>
<feature type="site" description="Important for catalytic activity" evidence="11">
    <location>
        <position position="175"/>
    </location>
</feature>
<comment type="function">
    <text evidence="11">Plays a role in peptidoglycan recycling by cleaving the terminal beta-1,4-linked N-acetylglucosamine (GlcNAc) from peptide-linked peptidoglycan fragments, giving rise to free GlcNAc, anhydro-N-acetylmuramic acid and anhydro-N-acetylmuramic acid-linked peptides.</text>
</comment>
<evidence type="ECO:0000256" key="6">
    <source>
        <dbReference type="ARBA" id="ARBA00022984"/>
    </source>
</evidence>
<comment type="subcellular location">
    <subcellularLocation>
        <location evidence="11">Cytoplasm</location>
    </subcellularLocation>
</comment>
<evidence type="ECO:0000256" key="5">
    <source>
        <dbReference type="ARBA" id="ARBA00022960"/>
    </source>
</evidence>
<dbReference type="SUPFAM" id="SSF51445">
    <property type="entry name" value="(Trans)glycosidases"/>
    <property type="match status" value="1"/>
</dbReference>
<keyword evidence="6 11" id="KW-0573">Peptidoglycan synthesis</keyword>
<feature type="active site" description="Nucleophile" evidence="11">
    <location>
        <position position="249"/>
    </location>
</feature>
<feature type="binding site" evidence="11">
    <location>
        <position position="69"/>
    </location>
    <ligand>
        <name>substrate</name>
    </ligand>
</feature>
<gene>
    <name evidence="11 13" type="primary">nagZ</name>
    <name evidence="13" type="ORF">NE535_06370</name>
</gene>
<dbReference type="GO" id="GO:0009254">
    <property type="term" value="P:peptidoglycan turnover"/>
    <property type="evidence" value="ECO:0007669"/>
    <property type="project" value="UniProtKB-UniRule"/>
</dbReference>
<evidence type="ECO:0000313" key="14">
    <source>
        <dbReference type="Proteomes" id="UP001155546"/>
    </source>
</evidence>
<protein>
    <recommendedName>
        <fullName evidence="11">Beta-hexosaminidase</fullName>
        <ecNumber evidence="11">3.2.1.52</ecNumber>
    </recommendedName>
    <alternativeName>
        <fullName evidence="11">Beta-N-acetylhexosaminidase</fullName>
    </alternativeName>
    <alternativeName>
        <fullName evidence="11">N-acetyl-beta-glucosaminidase</fullName>
    </alternativeName>
</protein>
<feature type="active site" description="Proton donor/acceptor" evidence="11">
    <location>
        <position position="177"/>
    </location>
</feature>
<reference evidence="13" key="1">
    <citation type="journal article" date="2023" name="Int. J. Syst. Evol. Microbiol.">
        <title>&lt;i&gt;Shewanella septentrionalis&lt;/i&gt; sp. nov. and &lt;i&gt;Shewanella holmiensis&lt;/i&gt; sp. nov., isolated from Baltic Sea water and sediments.</title>
        <authorList>
            <person name="Martin-Rodriguez A.J."/>
            <person name="Thorell K."/>
            <person name="Joffre E."/>
            <person name="Jensie-Markopoulos S."/>
            <person name="Moore E.R.B."/>
            <person name="Sjoling A."/>
        </authorList>
    </citation>
    <scope>NUCLEOTIDE SEQUENCE</scope>
    <source>
        <strain evidence="13">SP1S2-7</strain>
    </source>
</reference>
<dbReference type="InterPro" id="IPR036962">
    <property type="entry name" value="Glyco_hydro_3_N_sf"/>
</dbReference>
<evidence type="ECO:0000256" key="9">
    <source>
        <dbReference type="ARBA" id="ARBA00023316"/>
    </source>
</evidence>
<dbReference type="GO" id="GO:0005975">
    <property type="term" value="P:carbohydrate metabolic process"/>
    <property type="evidence" value="ECO:0007669"/>
    <property type="project" value="InterPro"/>
</dbReference>